<protein>
    <recommendedName>
        <fullName evidence="2">histidine kinase</fullName>
        <ecNumber evidence="2">2.7.13.3</ecNumber>
    </recommendedName>
</protein>
<dbReference type="GO" id="GO:0000155">
    <property type="term" value="F:phosphorelay sensor kinase activity"/>
    <property type="evidence" value="ECO:0007669"/>
    <property type="project" value="InterPro"/>
</dbReference>
<dbReference type="Gene3D" id="3.30.565.10">
    <property type="entry name" value="Histidine kinase-like ATPase, C-terminal domain"/>
    <property type="match status" value="1"/>
</dbReference>
<gene>
    <name evidence="5" type="ORF">JMN32_19525</name>
</gene>
<keyword evidence="5" id="KW-0418">Kinase</keyword>
<proteinExistence type="predicted"/>
<keyword evidence="3" id="KW-0597">Phosphoprotein</keyword>
<dbReference type="CDD" id="cd00082">
    <property type="entry name" value="HisKA"/>
    <property type="match status" value="1"/>
</dbReference>
<evidence type="ECO:0000259" key="4">
    <source>
        <dbReference type="PROSITE" id="PS50109"/>
    </source>
</evidence>
<evidence type="ECO:0000256" key="3">
    <source>
        <dbReference type="ARBA" id="ARBA00022553"/>
    </source>
</evidence>
<reference evidence="5" key="1">
    <citation type="submission" date="2021-01" db="EMBL/GenBank/DDBJ databases">
        <title>Fulvivirga kasyanovii gen. nov., sp nov., a novel member of the phylum Bacteroidetes isolated from seawater in a mussel farm.</title>
        <authorList>
            <person name="Zhao L.-H."/>
            <person name="Wang Z.-J."/>
        </authorList>
    </citation>
    <scope>NUCLEOTIDE SEQUENCE</scope>
    <source>
        <strain evidence="5">29W222</strain>
    </source>
</reference>
<evidence type="ECO:0000256" key="2">
    <source>
        <dbReference type="ARBA" id="ARBA00012438"/>
    </source>
</evidence>
<dbReference type="AlphaFoldDB" id="A0A937FYL0"/>
<feature type="domain" description="Histidine kinase" evidence="4">
    <location>
        <begin position="187"/>
        <end position="403"/>
    </location>
</feature>
<dbReference type="SUPFAM" id="SSF55874">
    <property type="entry name" value="ATPase domain of HSP90 chaperone/DNA topoisomerase II/histidine kinase"/>
    <property type="match status" value="1"/>
</dbReference>
<dbReference type="Pfam" id="PF01590">
    <property type="entry name" value="GAF"/>
    <property type="match status" value="1"/>
</dbReference>
<comment type="caution">
    <text evidence="5">The sequence shown here is derived from an EMBL/GenBank/DDBJ whole genome shotgun (WGS) entry which is preliminary data.</text>
</comment>
<keyword evidence="6" id="KW-1185">Reference proteome</keyword>
<evidence type="ECO:0000313" key="5">
    <source>
        <dbReference type="EMBL" id="MBL6448510.1"/>
    </source>
</evidence>
<dbReference type="InterPro" id="IPR003661">
    <property type="entry name" value="HisK_dim/P_dom"/>
</dbReference>
<organism evidence="5 6">
    <name type="scientific">Fulvivirga marina</name>
    <dbReference type="NCBI Taxonomy" id="2494733"/>
    <lineage>
        <taxon>Bacteria</taxon>
        <taxon>Pseudomonadati</taxon>
        <taxon>Bacteroidota</taxon>
        <taxon>Cytophagia</taxon>
        <taxon>Cytophagales</taxon>
        <taxon>Fulvivirgaceae</taxon>
        <taxon>Fulvivirga</taxon>
    </lineage>
</organism>
<name>A0A937FYL0_9BACT</name>
<dbReference type="InterPro" id="IPR036097">
    <property type="entry name" value="HisK_dim/P_sf"/>
</dbReference>
<dbReference type="SMART" id="SM00388">
    <property type="entry name" value="HisKA"/>
    <property type="match status" value="1"/>
</dbReference>
<dbReference type="SUPFAM" id="SSF55781">
    <property type="entry name" value="GAF domain-like"/>
    <property type="match status" value="1"/>
</dbReference>
<dbReference type="PANTHER" id="PTHR43102:SF2">
    <property type="entry name" value="GAF DOMAIN-CONTAINING PROTEIN"/>
    <property type="match status" value="1"/>
</dbReference>
<comment type="catalytic activity">
    <reaction evidence="1">
        <text>ATP + protein L-histidine = ADP + protein N-phospho-L-histidine.</text>
        <dbReference type="EC" id="2.7.13.3"/>
    </reaction>
</comment>
<dbReference type="SUPFAM" id="SSF47384">
    <property type="entry name" value="Homodimeric domain of signal transducing histidine kinase"/>
    <property type="match status" value="1"/>
</dbReference>
<dbReference type="EMBL" id="JAEUGD010000064">
    <property type="protein sequence ID" value="MBL6448510.1"/>
    <property type="molecule type" value="Genomic_DNA"/>
</dbReference>
<dbReference type="SMART" id="SM00065">
    <property type="entry name" value="GAF"/>
    <property type="match status" value="1"/>
</dbReference>
<accession>A0A937FYL0</accession>
<dbReference type="InterPro" id="IPR003018">
    <property type="entry name" value="GAF"/>
</dbReference>
<dbReference type="InterPro" id="IPR005467">
    <property type="entry name" value="His_kinase_dom"/>
</dbReference>
<dbReference type="PANTHER" id="PTHR43102">
    <property type="entry name" value="SLR1143 PROTEIN"/>
    <property type="match status" value="1"/>
</dbReference>
<evidence type="ECO:0000256" key="1">
    <source>
        <dbReference type="ARBA" id="ARBA00000085"/>
    </source>
</evidence>
<sequence>MISAQLPDNEKERLDNLYSYQILDTAEEVGFNEIIKIAAYCCQAESSHITFIDKDRQWNKAQLGFEGKEAPRTTSFCAHTILEPEILEVTDVEKDERFQDNPFVSGNLKLRSYTGVPLTTKEGYNIGTLCVFDRRPRRLSHEQKEVLKLLARRVVKELELRLQVTEAEKRRSELQRLNEFKDKLLSIVSHDLRSPLNSIKSTIQLFESASLSEAEIKQLMGFLKLEANNTSNLLDNILQWAKAKLENFELVKTEFSINPVIEETVSLYKPEANRKKIDIIFESTKRNTVYGEFEMIKLVIRNLLNNSIKYCKGGDTIRISTKGKGAFTHILIEDTGVGMSSEKLTKILGGDIIESQPGTSLEKGIGLGLILINEFINSNNGRIMASSQPDEGTVFRIELPSRKLAP</sequence>
<dbReference type="Pfam" id="PF00512">
    <property type="entry name" value="HisKA"/>
    <property type="match status" value="1"/>
</dbReference>
<dbReference type="RefSeq" id="WP_202858046.1">
    <property type="nucleotide sequence ID" value="NZ_JAEUGD010000064.1"/>
</dbReference>
<dbReference type="Gene3D" id="1.10.287.130">
    <property type="match status" value="1"/>
</dbReference>
<dbReference type="PROSITE" id="PS50109">
    <property type="entry name" value="HIS_KIN"/>
    <property type="match status" value="1"/>
</dbReference>
<dbReference type="SMART" id="SM00387">
    <property type="entry name" value="HATPase_c"/>
    <property type="match status" value="1"/>
</dbReference>
<dbReference type="Proteomes" id="UP000614216">
    <property type="component" value="Unassembled WGS sequence"/>
</dbReference>
<keyword evidence="5" id="KW-0808">Transferase</keyword>
<dbReference type="PRINTS" id="PR00344">
    <property type="entry name" value="BCTRLSENSOR"/>
</dbReference>
<dbReference type="Pfam" id="PF02518">
    <property type="entry name" value="HATPase_c"/>
    <property type="match status" value="1"/>
</dbReference>
<dbReference type="Gene3D" id="3.30.450.40">
    <property type="match status" value="1"/>
</dbReference>
<dbReference type="InterPro" id="IPR003594">
    <property type="entry name" value="HATPase_dom"/>
</dbReference>
<evidence type="ECO:0000313" key="6">
    <source>
        <dbReference type="Proteomes" id="UP000614216"/>
    </source>
</evidence>
<dbReference type="InterPro" id="IPR029016">
    <property type="entry name" value="GAF-like_dom_sf"/>
</dbReference>
<dbReference type="InterPro" id="IPR004358">
    <property type="entry name" value="Sig_transdc_His_kin-like_C"/>
</dbReference>
<dbReference type="EC" id="2.7.13.3" evidence="2"/>
<dbReference type="InterPro" id="IPR036890">
    <property type="entry name" value="HATPase_C_sf"/>
</dbReference>